<evidence type="ECO:0008006" key="3">
    <source>
        <dbReference type="Google" id="ProtNLM"/>
    </source>
</evidence>
<evidence type="ECO:0000313" key="2">
    <source>
        <dbReference type="Proteomes" id="UP000647836"/>
    </source>
</evidence>
<evidence type="ECO:0000313" key="1">
    <source>
        <dbReference type="EMBL" id="MBE9106255.1"/>
    </source>
</evidence>
<dbReference type="RefSeq" id="WP_194045029.1">
    <property type="nucleotide sequence ID" value="NZ_JADEXF010000486.1"/>
</dbReference>
<name>A0ABR9U0R2_9NOSO</name>
<reference evidence="1 2" key="1">
    <citation type="submission" date="2020-10" db="EMBL/GenBank/DDBJ databases">
        <authorList>
            <person name="Castelo-Branco R."/>
            <person name="Eusebio N."/>
            <person name="Adriana R."/>
            <person name="Vieira A."/>
            <person name="Brugerolle De Fraissinette N."/>
            <person name="Rezende De Castro R."/>
            <person name="Schneider M.P."/>
            <person name="Vasconcelos V."/>
            <person name="Leao P.N."/>
        </authorList>
    </citation>
    <scope>NUCLEOTIDE SEQUENCE [LARGE SCALE GENOMIC DNA]</scope>
    <source>
        <strain evidence="1 2">LEGE 07299</strain>
    </source>
</reference>
<gene>
    <name evidence="1" type="ORF">IQ229_15330</name>
</gene>
<sequence>MQGKRQNILSKTIALLLAMQLFLIGLQAKSRIDQGNSSLEALIWMTQQYISVLVKIRNLQDKKQENDSPKLKSKR</sequence>
<dbReference type="EMBL" id="JADEXF010000486">
    <property type="protein sequence ID" value="MBE9106255.1"/>
    <property type="molecule type" value="Genomic_DNA"/>
</dbReference>
<organism evidence="1 2">
    <name type="scientific">Nostoc cf. edaphicum LEGE 07299</name>
    <dbReference type="NCBI Taxonomy" id="2777974"/>
    <lineage>
        <taxon>Bacteria</taxon>
        <taxon>Bacillati</taxon>
        <taxon>Cyanobacteriota</taxon>
        <taxon>Cyanophyceae</taxon>
        <taxon>Nostocales</taxon>
        <taxon>Nostocaceae</taxon>
        <taxon>Nostoc</taxon>
    </lineage>
</organism>
<accession>A0ABR9U0R2</accession>
<protein>
    <recommendedName>
        <fullName evidence="3">Secreted protein</fullName>
    </recommendedName>
</protein>
<comment type="caution">
    <text evidence="1">The sequence shown here is derived from an EMBL/GenBank/DDBJ whole genome shotgun (WGS) entry which is preliminary data.</text>
</comment>
<keyword evidence="2" id="KW-1185">Reference proteome</keyword>
<proteinExistence type="predicted"/>
<dbReference type="Proteomes" id="UP000647836">
    <property type="component" value="Unassembled WGS sequence"/>
</dbReference>